<feature type="transmembrane region" description="Helical" evidence="2">
    <location>
        <begin position="640"/>
        <end position="665"/>
    </location>
</feature>
<evidence type="ECO:0000313" key="3">
    <source>
        <dbReference type="EMBL" id="TNJ27317.1"/>
    </source>
</evidence>
<dbReference type="InterPro" id="IPR029044">
    <property type="entry name" value="Nucleotide-diphossugar_trans"/>
</dbReference>
<dbReference type="AlphaFoldDB" id="A0A4Z1T2P0"/>
<feature type="transmembrane region" description="Helical" evidence="2">
    <location>
        <begin position="224"/>
        <end position="248"/>
    </location>
</feature>
<comment type="caution">
    <text evidence="3">The sequence shown here is derived from an EMBL/GenBank/DDBJ whole genome shotgun (WGS) entry which is preliminary data.</text>
</comment>
<dbReference type="VEuPathDB" id="GiardiaDB:GMRT_11520"/>
<sequence length="825" mass="91413">MDGLARLRKLQAETMEETRIDDIIVATSQVRHVDDVSIAPRLPPKRRDAHPRASTTRGSTTTHNTEADTPSAGSISTTQRKEPVVSTAVVGTSVTLAPTALPPQTGGQLGSGAPTPFRPTSAGTTPFINNLSIASTYKQAMGINDELLYTVLEKLKHKFVDLDVRKVQTTAFMNVINSNVTDYHKAAFGPDLMSAWSHYLWLALWGFLIGTSFALLIVFGGIKIFFGVMTILFYIFIVLEYVLMFAALKLGQYSPLPTPTVETEDGHKGFLQVTPGKIALIIPLGWGIRGLNAEQKNRKRQAKLDVLTNTIAGALNVFHPTDIFILHNSSDQELPDPVVMECCAGRAVYVPLAIGSKSCSAYYGAILSNWLGYEFCLIMDDDTILPRELAAVLGGELSCDAYAIAIAAAYNETEGSTETLSKTSKMIVGLQDIEYKLSDLSKLTQYNYTSTSSVLAPHGAINIWKTSLLNRIMAEHNGIFHGEDYQMGLAMRKLFPNMRLGFISSAIVNTVAPTTWKDLYTQRATSWDLAAQQFLWGGFCASPKSGFYGQVICCLPCSIDNFYLRVITLEDVWTVIQDYFRYPFTLYQIILSIVIRSFNWVIFIMYMIVFVAQWIIATSLEYIKFRPRPDLQVPRESRLAAVLMFPVYRFLFSFVRVNALFRFFFKFESIKRGAISIKEMNLPAPKELPLLYPGLTPHDHVEVAGSGVIHTRKELDEGLIRDIINIALREQKTPRTKDFAAATARIAQKSVSENRLNLNRHLPGAPSAPMSTCGLEEKASTTEYLRRLGTVRTPSSVGTGVRPSSKFPSARVEAGEPPATGGVDW</sequence>
<dbReference type="GO" id="GO:0016740">
    <property type="term" value="F:transferase activity"/>
    <property type="evidence" value="ECO:0007669"/>
    <property type="project" value="UniProtKB-KW"/>
</dbReference>
<evidence type="ECO:0000256" key="1">
    <source>
        <dbReference type="SAM" id="MobiDB-lite"/>
    </source>
</evidence>
<keyword evidence="2" id="KW-1133">Transmembrane helix</keyword>
<accession>A0A4Z1T2P0</accession>
<protein>
    <submittedName>
        <fullName evidence="3">Putative Glycosyltransferase</fullName>
    </submittedName>
</protein>
<feature type="compositionally biased region" description="Polar residues" evidence="1">
    <location>
        <begin position="67"/>
        <end position="78"/>
    </location>
</feature>
<dbReference type="Pfam" id="PF13641">
    <property type="entry name" value="Glyco_tranf_2_3"/>
    <property type="match status" value="1"/>
</dbReference>
<name>A0A4Z1T2P0_GIAMU</name>
<keyword evidence="2" id="KW-0812">Transmembrane</keyword>
<feature type="compositionally biased region" description="Low complexity" evidence="1">
    <location>
        <begin position="55"/>
        <end position="64"/>
    </location>
</feature>
<feature type="region of interest" description="Disordered" evidence="1">
    <location>
        <begin position="35"/>
        <end position="83"/>
    </location>
</feature>
<keyword evidence="3" id="KW-0808">Transferase</keyword>
<organism evidence="3 4">
    <name type="scientific">Giardia muris</name>
    <dbReference type="NCBI Taxonomy" id="5742"/>
    <lineage>
        <taxon>Eukaryota</taxon>
        <taxon>Metamonada</taxon>
        <taxon>Diplomonadida</taxon>
        <taxon>Hexamitidae</taxon>
        <taxon>Giardiinae</taxon>
        <taxon>Giardia</taxon>
    </lineage>
</organism>
<dbReference type="SUPFAM" id="SSF53448">
    <property type="entry name" value="Nucleotide-diphospho-sugar transferases"/>
    <property type="match status" value="1"/>
</dbReference>
<dbReference type="OrthoDB" id="2590398at2759"/>
<feature type="region of interest" description="Disordered" evidence="1">
    <location>
        <begin position="788"/>
        <end position="825"/>
    </location>
</feature>
<keyword evidence="4" id="KW-1185">Reference proteome</keyword>
<dbReference type="EMBL" id="VDLU01000004">
    <property type="protein sequence ID" value="TNJ27317.1"/>
    <property type="molecule type" value="Genomic_DNA"/>
</dbReference>
<keyword evidence="2" id="KW-0472">Membrane</keyword>
<evidence type="ECO:0000313" key="4">
    <source>
        <dbReference type="Proteomes" id="UP000315496"/>
    </source>
</evidence>
<evidence type="ECO:0000256" key="2">
    <source>
        <dbReference type="SAM" id="Phobius"/>
    </source>
</evidence>
<reference evidence="3 4" key="1">
    <citation type="submission" date="2019-05" db="EMBL/GenBank/DDBJ databases">
        <title>The compact genome of Giardia muris reveals important steps in the evolution of intestinal protozoan parasites.</title>
        <authorList>
            <person name="Xu F."/>
            <person name="Jimenez-Gonzalez A."/>
            <person name="Einarsson E."/>
            <person name="Astvaldsson A."/>
            <person name="Peirasmaki D."/>
            <person name="Eckmann L."/>
            <person name="Andersson J.O."/>
            <person name="Svard S.G."/>
            <person name="Jerlstrom-Hultqvist J."/>
        </authorList>
    </citation>
    <scope>NUCLEOTIDE SEQUENCE [LARGE SCALE GENOMIC DNA]</scope>
    <source>
        <strain evidence="3 4">Roberts-Thomson</strain>
    </source>
</reference>
<gene>
    <name evidence="3" type="ORF">GMRT_11520</name>
</gene>
<proteinExistence type="predicted"/>
<feature type="transmembrane region" description="Helical" evidence="2">
    <location>
        <begin position="199"/>
        <end position="218"/>
    </location>
</feature>
<dbReference type="Proteomes" id="UP000315496">
    <property type="component" value="Chromosome 4"/>
</dbReference>
<feature type="transmembrane region" description="Helical" evidence="2">
    <location>
        <begin position="598"/>
        <end position="620"/>
    </location>
</feature>